<sequence length="202" mass="22552">MRKKTLAKRQTFIHAAGDLFLERGFFGVTMEAIALKANASKMTLYNYFSSKDDIFKAYIVEVGVGSDMSLLSSLEFKPDVRAVLYHLGIAYLAFVTSPDVVSLERLVIGEAGRSPELAHVFYENGPKKILVIMSQVIQELMDEGLLCHCYITDCVLDFQALCSSGVAEKCLWNIESPPELDVQKEKVKRAISIFTQHYSPTA</sequence>
<dbReference type="PROSITE" id="PS50977">
    <property type="entry name" value="HTH_TETR_2"/>
    <property type="match status" value="1"/>
</dbReference>
<comment type="caution">
    <text evidence="4">The sequence shown here is derived from an EMBL/GenBank/DDBJ whole genome shotgun (WGS) entry which is preliminary data.</text>
</comment>
<dbReference type="EMBL" id="JBEQCT010000006">
    <property type="protein sequence ID" value="MFM2485908.1"/>
    <property type="molecule type" value="Genomic_DNA"/>
</dbReference>
<dbReference type="Pfam" id="PF14246">
    <property type="entry name" value="TetR_C_7"/>
    <property type="match status" value="1"/>
</dbReference>
<dbReference type="SUPFAM" id="SSF48498">
    <property type="entry name" value="Tetracyclin repressor-like, C-terminal domain"/>
    <property type="match status" value="1"/>
</dbReference>
<dbReference type="Pfam" id="PF00440">
    <property type="entry name" value="TetR_N"/>
    <property type="match status" value="1"/>
</dbReference>
<dbReference type="PANTHER" id="PTHR30055">
    <property type="entry name" value="HTH-TYPE TRANSCRIPTIONAL REGULATOR RUTR"/>
    <property type="match status" value="1"/>
</dbReference>
<dbReference type="InterPro" id="IPR050109">
    <property type="entry name" value="HTH-type_TetR-like_transc_reg"/>
</dbReference>
<dbReference type="PRINTS" id="PR00455">
    <property type="entry name" value="HTHTETR"/>
</dbReference>
<gene>
    <name evidence="4" type="ORF">ABUE30_12720</name>
</gene>
<dbReference type="InterPro" id="IPR039536">
    <property type="entry name" value="TetR_C_Proteobacteria"/>
</dbReference>
<dbReference type="InterPro" id="IPR036271">
    <property type="entry name" value="Tet_transcr_reg_TetR-rel_C_sf"/>
</dbReference>
<dbReference type="RefSeq" id="WP_408624170.1">
    <property type="nucleotide sequence ID" value="NZ_JBEQCT010000006.1"/>
</dbReference>
<feature type="domain" description="HTH tetR-type" evidence="3">
    <location>
        <begin position="6"/>
        <end position="66"/>
    </location>
</feature>
<feature type="DNA-binding region" description="H-T-H motif" evidence="2">
    <location>
        <begin position="29"/>
        <end position="48"/>
    </location>
</feature>
<keyword evidence="5" id="KW-1185">Reference proteome</keyword>
<dbReference type="PANTHER" id="PTHR30055:SF146">
    <property type="entry name" value="HTH-TYPE TRANSCRIPTIONAL DUAL REGULATOR CECR"/>
    <property type="match status" value="1"/>
</dbReference>
<dbReference type="InterPro" id="IPR001647">
    <property type="entry name" value="HTH_TetR"/>
</dbReference>
<evidence type="ECO:0000313" key="5">
    <source>
        <dbReference type="Proteomes" id="UP001629953"/>
    </source>
</evidence>
<dbReference type="SUPFAM" id="SSF46689">
    <property type="entry name" value="Homeodomain-like"/>
    <property type="match status" value="1"/>
</dbReference>
<evidence type="ECO:0000256" key="1">
    <source>
        <dbReference type="ARBA" id="ARBA00023125"/>
    </source>
</evidence>
<protein>
    <submittedName>
        <fullName evidence="4">TetR/AcrR family transcriptional regulator</fullName>
    </submittedName>
</protein>
<dbReference type="Proteomes" id="UP001629953">
    <property type="component" value="Unassembled WGS sequence"/>
</dbReference>
<evidence type="ECO:0000259" key="3">
    <source>
        <dbReference type="PROSITE" id="PS50977"/>
    </source>
</evidence>
<accession>A0ABW9G8G8</accession>
<dbReference type="InterPro" id="IPR009057">
    <property type="entry name" value="Homeodomain-like_sf"/>
</dbReference>
<organism evidence="4 5">
    <name type="scientific">Celerinatantimonas yamalensis</name>
    <dbReference type="NCBI Taxonomy" id="559956"/>
    <lineage>
        <taxon>Bacteria</taxon>
        <taxon>Pseudomonadati</taxon>
        <taxon>Pseudomonadota</taxon>
        <taxon>Gammaproteobacteria</taxon>
        <taxon>Celerinatantimonadaceae</taxon>
        <taxon>Celerinatantimonas</taxon>
    </lineage>
</organism>
<name>A0ABW9G8G8_9GAMM</name>
<evidence type="ECO:0000256" key="2">
    <source>
        <dbReference type="PROSITE-ProRule" id="PRU00335"/>
    </source>
</evidence>
<dbReference type="Gene3D" id="1.10.357.10">
    <property type="entry name" value="Tetracycline Repressor, domain 2"/>
    <property type="match status" value="1"/>
</dbReference>
<proteinExistence type="predicted"/>
<reference evidence="4 5" key="1">
    <citation type="journal article" date="2013" name="Int. J. Syst. Evol. Microbiol.">
        <title>Celerinatantimonas yamalensis sp. nov., a cold-adapted diazotrophic bacterium from a cold permafrost brine.</title>
        <authorList>
            <person name="Shcherbakova V."/>
            <person name="Chuvilskaya N."/>
            <person name="Rivkina E."/>
            <person name="Demidov N."/>
            <person name="Uchaeva V."/>
            <person name="Suetin S."/>
            <person name="Suzina N."/>
            <person name="Gilichinsky D."/>
        </authorList>
    </citation>
    <scope>NUCLEOTIDE SEQUENCE [LARGE SCALE GENOMIC DNA]</scope>
    <source>
        <strain evidence="4 5">C7</strain>
    </source>
</reference>
<dbReference type="Gene3D" id="1.10.10.60">
    <property type="entry name" value="Homeodomain-like"/>
    <property type="match status" value="1"/>
</dbReference>
<evidence type="ECO:0000313" key="4">
    <source>
        <dbReference type="EMBL" id="MFM2485908.1"/>
    </source>
</evidence>
<keyword evidence="1 2" id="KW-0238">DNA-binding</keyword>